<dbReference type="PANTHER" id="PTHR12241">
    <property type="entry name" value="TUBULIN POLYGLUTAMYLASE"/>
    <property type="match status" value="1"/>
</dbReference>
<sequence>MNEIDSNTRKNEFVYLSNRGSAIFKAALEPLGGRLFREGDRSISLLYFDQYGDKYPPAEVEAAYTLIDRQRTIPLDNKARMATLLADAGLLYPRVYFDDANVPDESGSLWFIKDPMATGGKGISVVTREQISTHFTFGCIIQEAVQDLALLEGRKFTLRAYVLVHDGKLYLLPEAITVLHGAMYDPGSSDPMVQFEHSGYMDESSAIKMSVFGEQLISETVMKNLELNMTQVFPAFSNFLKYEKAHTYCLFGVDVLVKSDLTTVLIEINDRPNLVHTRSINEAVNVPMVQALYCVLESEKAQLQKPEAMQFKCIATL</sequence>
<dbReference type="AlphaFoldDB" id="A0A2A5B7F3"/>
<dbReference type="GO" id="GO:0005524">
    <property type="term" value="F:ATP binding"/>
    <property type="evidence" value="ECO:0007669"/>
    <property type="project" value="UniProtKB-UniRule"/>
</dbReference>
<feature type="domain" description="ATP-grasp" evidence="5">
    <location>
        <begin position="250"/>
        <end position="297"/>
    </location>
</feature>
<organism evidence="6 7">
    <name type="scientific">SAR86 cluster bacterium</name>
    <dbReference type="NCBI Taxonomy" id="2030880"/>
    <lineage>
        <taxon>Bacteria</taxon>
        <taxon>Pseudomonadati</taxon>
        <taxon>Pseudomonadota</taxon>
        <taxon>Gammaproteobacteria</taxon>
        <taxon>SAR86 cluster</taxon>
    </lineage>
</organism>
<keyword evidence="2 4" id="KW-0547">Nucleotide-binding</keyword>
<evidence type="ECO:0000259" key="5">
    <source>
        <dbReference type="PROSITE" id="PS50975"/>
    </source>
</evidence>
<dbReference type="GO" id="GO:0000226">
    <property type="term" value="P:microtubule cytoskeleton organization"/>
    <property type="evidence" value="ECO:0007669"/>
    <property type="project" value="TreeGrafter"/>
</dbReference>
<dbReference type="SUPFAM" id="SSF56059">
    <property type="entry name" value="Glutathione synthetase ATP-binding domain-like"/>
    <property type="match status" value="1"/>
</dbReference>
<dbReference type="Pfam" id="PF03133">
    <property type="entry name" value="TTL"/>
    <property type="match status" value="2"/>
</dbReference>
<comment type="caution">
    <text evidence="6">The sequence shown here is derived from an EMBL/GenBank/DDBJ whole genome shotgun (WGS) entry which is preliminary data.</text>
</comment>
<name>A0A2A5B7F3_9GAMM</name>
<dbReference type="InterPro" id="IPR011761">
    <property type="entry name" value="ATP-grasp"/>
</dbReference>
<dbReference type="GO" id="GO:0070740">
    <property type="term" value="F:tubulin-glutamic acid ligase activity"/>
    <property type="evidence" value="ECO:0007669"/>
    <property type="project" value="TreeGrafter"/>
</dbReference>
<proteinExistence type="predicted"/>
<dbReference type="InterPro" id="IPR004344">
    <property type="entry name" value="TTL/TTLL_fam"/>
</dbReference>
<reference evidence="7" key="1">
    <citation type="submission" date="2017-08" db="EMBL/GenBank/DDBJ databases">
        <title>A dynamic microbial community with high functional redundancy inhabits the cold, oxic subseafloor aquifer.</title>
        <authorList>
            <person name="Tully B.J."/>
            <person name="Wheat C.G."/>
            <person name="Glazer B.T."/>
            <person name="Huber J.A."/>
        </authorList>
    </citation>
    <scope>NUCLEOTIDE SEQUENCE [LARGE SCALE GENOMIC DNA]</scope>
</reference>
<dbReference type="PROSITE" id="PS50975">
    <property type="entry name" value="ATP_GRASP"/>
    <property type="match status" value="1"/>
</dbReference>
<dbReference type="Gene3D" id="3.30.470.20">
    <property type="entry name" value="ATP-grasp fold, B domain"/>
    <property type="match status" value="1"/>
</dbReference>
<evidence type="ECO:0000256" key="2">
    <source>
        <dbReference type="ARBA" id="ARBA00022741"/>
    </source>
</evidence>
<dbReference type="GO" id="GO:0046872">
    <property type="term" value="F:metal ion binding"/>
    <property type="evidence" value="ECO:0007669"/>
    <property type="project" value="InterPro"/>
</dbReference>
<keyword evidence="3 4" id="KW-0067">ATP-binding</keyword>
<dbReference type="EMBL" id="NVVJ01000007">
    <property type="protein sequence ID" value="PCJ27251.1"/>
    <property type="molecule type" value="Genomic_DNA"/>
</dbReference>
<keyword evidence="1" id="KW-0436">Ligase</keyword>
<evidence type="ECO:0000313" key="7">
    <source>
        <dbReference type="Proteomes" id="UP000218327"/>
    </source>
</evidence>
<dbReference type="Proteomes" id="UP000218327">
    <property type="component" value="Unassembled WGS sequence"/>
</dbReference>
<dbReference type="GO" id="GO:0015631">
    <property type="term" value="F:tubulin binding"/>
    <property type="evidence" value="ECO:0007669"/>
    <property type="project" value="TreeGrafter"/>
</dbReference>
<evidence type="ECO:0000256" key="1">
    <source>
        <dbReference type="ARBA" id="ARBA00022598"/>
    </source>
</evidence>
<evidence type="ECO:0000313" key="6">
    <source>
        <dbReference type="EMBL" id="PCJ27251.1"/>
    </source>
</evidence>
<protein>
    <recommendedName>
        <fullName evidence="5">ATP-grasp domain-containing protein</fullName>
    </recommendedName>
</protein>
<evidence type="ECO:0000256" key="3">
    <source>
        <dbReference type="ARBA" id="ARBA00022840"/>
    </source>
</evidence>
<gene>
    <name evidence="6" type="ORF">COA96_03450</name>
</gene>
<accession>A0A2A5B7F3</accession>
<evidence type="ECO:0000256" key="4">
    <source>
        <dbReference type="PROSITE-ProRule" id="PRU00409"/>
    </source>
</evidence>